<reference evidence="3" key="3">
    <citation type="submission" date="2015-02" db="UniProtKB">
        <authorList>
            <consortium name="EnsemblProtists"/>
        </authorList>
    </citation>
    <scope>IDENTIFICATION</scope>
    <source>
        <strain evidence="3">DAOM BR144</strain>
    </source>
</reference>
<protein>
    <submittedName>
        <fullName evidence="3">Uncharacterized protein</fullName>
    </submittedName>
</protein>
<keyword evidence="2" id="KW-0732">Signal</keyword>
<reference evidence="4" key="2">
    <citation type="submission" date="2010-04" db="EMBL/GenBank/DDBJ databases">
        <authorList>
            <person name="Buell R."/>
            <person name="Hamilton J."/>
            <person name="Hostetler J."/>
        </authorList>
    </citation>
    <scope>NUCLEOTIDE SEQUENCE [LARGE SCALE GENOMIC DNA]</scope>
    <source>
        <strain evidence="4">DAOM:BR144</strain>
    </source>
</reference>
<accession>K3WQD0</accession>
<evidence type="ECO:0000256" key="1">
    <source>
        <dbReference type="SAM" id="Phobius"/>
    </source>
</evidence>
<keyword evidence="1" id="KW-0472">Membrane</keyword>
<sequence>MNVFAYVWLLTNFLRTGLAVHTLDIYHTVEPNVYVNFGPYAYPVNTFYKWSGTNVTSANDIALWSYKFDTTSLALRAFAEYLQVDTFPPCVLYRGECHGDPGSEISPPTAFSMLDSLVTAFQNATAPAATAETAPSIPLRPQTMHLDANYEYYDRVHHYVAPKVFQSPLWRTCRALYYNPDVLSSVAAAAAANLASSRPRELQQNSISATVVDVCSMEYGGVRPYFCPTLWARFDHSCRPWKSNCVAIGRVSTHLTTRLGKLIDEYPNATIDLTIIEGSKGLDIHRGGRVFVGEAANDIVTLFRVRNCSPSSTLCETTIVDDYRYEGESFTTDILGWHTIVMLLRGAAQAYYWLRVVALYLGCYFAVAARRDKTERPGFFTRIRRAIVMCLKVPSQVIIYGSTFPLACYLIAHIIDAPLVYQFTAQKFSSFNGLFKLTLMELITVSSVQMRNVWVLAGAAHIIVRIATQRGWSPLHGIWGLPQFSIALISSITIVSQFRYISLRSMPIRSVQRIDMISRLHPPIEDMLNENGGSGKSTLGGVFLDLKAVCFSSLALFVVACTFSLVLRCVCRRIHVQFIFARSFSFVPLSAGVLWPTSSLAVSWRDDLFKFNRLERALTNYDVPPSIAQLESQQLEGPMNISTLDERSELAEATMYLMNITMLSDPIVYLSWRWYSSKTLLGYFRSSETKRVYLVPMVRTLARSDLSWAHFSCVRTVAADELTWAEIITCG</sequence>
<proteinExistence type="predicted"/>
<evidence type="ECO:0000313" key="4">
    <source>
        <dbReference type="Proteomes" id="UP000019132"/>
    </source>
</evidence>
<dbReference type="InParanoid" id="K3WQD0"/>
<keyword evidence="1" id="KW-0812">Transmembrane</keyword>
<feature type="transmembrane region" description="Helical" evidence="1">
    <location>
        <begin position="546"/>
        <end position="567"/>
    </location>
</feature>
<keyword evidence="1" id="KW-1133">Transmembrane helix</keyword>
<reference evidence="4" key="1">
    <citation type="journal article" date="2010" name="Genome Biol.">
        <title>Genome sequence of the necrotrophic plant pathogen Pythium ultimum reveals original pathogenicity mechanisms and effector repertoire.</title>
        <authorList>
            <person name="Levesque C.A."/>
            <person name="Brouwer H."/>
            <person name="Cano L."/>
            <person name="Hamilton J.P."/>
            <person name="Holt C."/>
            <person name="Huitema E."/>
            <person name="Raffaele S."/>
            <person name="Robideau G.P."/>
            <person name="Thines M."/>
            <person name="Win J."/>
            <person name="Zerillo M.M."/>
            <person name="Beakes G.W."/>
            <person name="Boore J.L."/>
            <person name="Busam D."/>
            <person name="Dumas B."/>
            <person name="Ferriera S."/>
            <person name="Fuerstenberg S.I."/>
            <person name="Gachon C.M."/>
            <person name="Gaulin E."/>
            <person name="Govers F."/>
            <person name="Grenville-Briggs L."/>
            <person name="Horner N."/>
            <person name="Hostetler J."/>
            <person name="Jiang R.H."/>
            <person name="Johnson J."/>
            <person name="Krajaejun T."/>
            <person name="Lin H."/>
            <person name="Meijer H.J."/>
            <person name="Moore B."/>
            <person name="Morris P."/>
            <person name="Phuntmart V."/>
            <person name="Puiu D."/>
            <person name="Shetty J."/>
            <person name="Stajich J.E."/>
            <person name="Tripathy S."/>
            <person name="Wawra S."/>
            <person name="van West P."/>
            <person name="Whitty B.R."/>
            <person name="Coutinho P.M."/>
            <person name="Henrissat B."/>
            <person name="Martin F."/>
            <person name="Thomas P.D."/>
            <person name="Tyler B.M."/>
            <person name="De Vries R.P."/>
            <person name="Kamoun S."/>
            <person name="Yandell M."/>
            <person name="Tisserat N."/>
            <person name="Buell C.R."/>
        </authorList>
    </citation>
    <scope>NUCLEOTIDE SEQUENCE</scope>
    <source>
        <strain evidence="4">DAOM:BR144</strain>
    </source>
</reference>
<feature type="transmembrane region" description="Helical" evidence="1">
    <location>
        <begin position="479"/>
        <end position="501"/>
    </location>
</feature>
<dbReference type="OMA" id="IEYMAHA"/>
<feature type="chain" id="PRO_5003868158" evidence="2">
    <location>
        <begin position="20"/>
        <end position="731"/>
    </location>
</feature>
<feature type="transmembrane region" description="Helical" evidence="1">
    <location>
        <begin position="390"/>
        <end position="415"/>
    </location>
</feature>
<organism evidence="3 4">
    <name type="scientific">Globisporangium ultimum (strain ATCC 200006 / CBS 805.95 / DAOM BR144)</name>
    <name type="common">Pythium ultimum</name>
    <dbReference type="NCBI Taxonomy" id="431595"/>
    <lineage>
        <taxon>Eukaryota</taxon>
        <taxon>Sar</taxon>
        <taxon>Stramenopiles</taxon>
        <taxon>Oomycota</taxon>
        <taxon>Peronosporomycetes</taxon>
        <taxon>Pythiales</taxon>
        <taxon>Pythiaceae</taxon>
        <taxon>Globisporangium</taxon>
    </lineage>
</organism>
<evidence type="ECO:0000313" key="3">
    <source>
        <dbReference type="EnsemblProtists" id="PYU1_T007172"/>
    </source>
</evidence>
<feature type="transmembrane region" description="Helical" evidence="1">
    <location>
        <begin position="350"/>
        <end position="369"/>
    </location>
</feature>
<feature type="transmembrane region" description="Helical" evidence="1">
    <location>
        <begin position="448"/>
        <end position="467"/>
    </location>
</feature>
<dbReference type="EnsemblProtists" id="PYU1_T007172">
    <property type="protein sequence ID" value="PYU1_T007172"/>
    <property type="gene ID" value="PYU1_G007157"/>
</dbReference>
<feature type="signal peptide" evidence="2">
    <location>
        <begin position="1"/>
        <end position="19"/>
    </location>
</feature>
<dbReference type="VEuPathDB" id="FungiDB:PYU1_G007157"/>
<dbReference type="AlphaFoldDB" id="K3WQD0"/>
<keyword evidence="4" id="KW-1185">Reference proteome</keyword>
<dbReference type="HOGENOM" id="CLU_010330_0_0_1"/>
<dbReference type="EMBL" id="GL376560">
    <property type="status" value="NOT_ANNOTATED_CDS"/>
    <property type="molecule type" value="Genomic_DNA"/>
</dbReference>
<feature type="transmembrane region" description="Helical" evidence="1">
    <location>
        <begin position="579"/>
        <end position="604"/>
    </location>
</feature>
<name>K3WQD0_GLOUD</name>
<dbReference type="eggNOG" id="ENOG502RWSF">
    <property type="taxonomic scope" value="Eukaryota"/>
</dbReference>
<dbReference type="Proteomes" id="UP000019132">
    <property type="component" value="Unassembled WGS sequence"/>
</dbReference>
<evidence type="ECO:0000256" key="2">
    <source>
        <dbReference type="SAM" id="SignalP"/>
    </source>
</evidence>